<evidence type="ECO:0000313" key="2">
    <source>
        <dbReference type="EMBL" id="RZR75396.1"/>
    </source>
</evidence>
<feature type="region of interest" description="Disordered" evidence="1">
    <location>
        <begin position="109"/>
        <end position="149"/>
    </location>
</feature>
<accession>A0A445MMD2</accession>
<dbReference type="Proteomes" id="UP000290560">
    <property type="component" value="Unassembled WGS sequence"/>
</dbReference>
<feature type="compositionally biased region" description="Basic and acidic residues" evidence="1">
    <location>
        <begin position="135"/>
        <end position="144"/>
    </location>
</feature>
<organism evidence="2">
    <name type="scientific">Ensete ventricosum</name>
    <name type="common">Abyssinian banana</name>
    <name type="synonym">Musa ensete</name>
    <dbReference type="NCBI Taxonomy" id="4639"/>
    <lineage>
        <taxon>Eukaryota</taxon>
        <taxon>Viridiplantae</taxon>
        <taxon>Streptophyta</taxon>
        <taxon>Embryophyta</taxon>
        <taxon>Tracheophyta</taxon>
        <taxon>Spermatophyta</taxon>
        <taxon>Magnoliopsida</taxon>
        <taxon>Liliopsida</taxon>
        <taxon>Zingiberales</taxon>
        <taxon>Musaceae</taxon>
        <taxon>Ensete</taxon>
    </lineage>
</organism>
<protein>
    <submittedName>
        <fullName evidence="2">Uncharacterized protein</fullName>
    </submittedName>
</protein>
<reference evidence="2" key="1">
    <citation type="journal article" date="2018" name="Data Brief">
        <title>Genome sequence data from 17 accessions of Ensete ventricosum, a staple food crop for millions in Ethiopia.</title>
        <authorList>
            <person name="Yemataw Z."/>
            <person name="Muzemil S."/>
            <person name="Ambachew D."/>
            <person name="Tripathi L."/>
            <person name="Tesfaye K."/>
            <person name="Chala A."/>
            <person name="Farbos A."/>
            <person name="O'Neill P."/>
            <person name="Moore K."/>
            <person name="Grant M."/>
            <person name="Studholme D.J."/>
        </authorList>
    </citation>
    <scope>NUCLEOTIDE SEQUENCE [LARGE SCALE GENOMIC DNA]</scope>
    <source>
        <tissue evidence="2">Leaf</tissue>
    </source>
</reference>
<dbReference type="AlphaFoldDB" id="A0A445MMD2"/>
<sequence>MVLRMGSWPQFSVVPVNVDFRESQRGGRKDREDYRTAVRYCSIRFVVYPIMERRDIIVKLAPQDGPISTHVNGTRWLPVVGWFLLIVLTYRRGGWVGAPAGTARKSIRKRAKGDGGHTSLRGPALIVGGAPGDDEGIRPTRRDAGTAGPRRIRWVRGPRQGRAGPAAWREVKSAANGRAAAPRGRLHFDAAVAVGGRPRFFYSPIIISSIG</sequence>
<dbReference type="EMBL" id="KV876751">
    <property type="protein sequence ID" value="RZR75396.1"/>
    <property type="molecule type" value="Genomic_DNA"/>
</dbReference>
<evidence type="ECO:0000256" key="1">
    <source>
        <dbReference type="SAM" id="MobiDB-lite"/>
    </source>
</evidence>
<gene>
    <name evidence="2" type="ORF">BHM03_00056442</name>
</gene>
<name>A0A445MMD2_ENSVE</name>
<proteinExistence type="predicted"/>